<dbReference type="GeneID" id="92009500"/>
<comment type="caution">
    <text evidence="1">The sequence shown here is derived from an EMBL/GenBank/DDBJ whole genome shotgun (WGS) entry which is preliminary data.</text>
</comment>
<dbReference type="EMBL" id="JAJVCZ030000005">
    <property type="protein sequence ID" value="KAL0259678.1"/>
    <property type="molecule type" value="Genomic_DNA"/>
</dbReference>
<gene>
    <name evidence="1" type="ORF">SLS55_005415</name>
</gene>
<proteinExistence type="predicted"/>
<name>A0ABR3CGC0_9PEZI</name>
<evidence type="ECO:0000313" key="1">
    <source>
        <dbReference type="EMBL" id="KAL0259678.1"/>
    </source>
</evidence>
<accession>A0ABR3CGC0</accession>
<reference evidence="1 2" key="1">
    <citation type="submission" date="2024-02" db="EMBL/GenBank/DDBJ databases">
        <title>De novo assembly and annotation of 12 fungi associated with fruit tree decline syndrome in Ontario, Canada.</title>
        <authorList>
            <person name="Sulman M."/>
            <person name="Ellouze W."/>
            <person name="Ilyukhin E."/>
        </authorList>
    </citation>
    <scope>NUCLEOTIDE SEQUENCE [LARGE SCALE GENOMIC DNA]</scope>
    <source>
        <strain evidence="1 2">FDS-637</strain>
    </source>
</reference>
<evidence type="ECO:0000313" key="2">
    <source>
        <dbReference type="Proteomes" id="UP001430584"/>
    </source>
</evidence>
<sequence>MPTIIDAWAEKCLADQHLGDAAHDREVIETLRALLKRRISPQQAAASLAAAYDPLIRSGETSTANLWGIYCAAIAALGHDQSNLDPLVQTLLCVGRLPDVVDDDGRLVVTENGSVFWREVPGFPFWLSRGPASNPRQRTKSTASINAAAFGSQYLRALDDRDHGHGHGGPRTGMLAVAHATLADALGRGDFDPAESDAWECARASLPLAATWILTAGRSIYRAARDGWPDGSGGRGVPLGLEVWGLWRERFGELARLDGGRLGVGRCAGEAVGEMGKIEEEEAGGGGEG</sequence>
<dbReference type="Pfam" id="PF12311">
    <property type="entry name" value="DUF3632"/>
    <property type="match status" value="1"/>
</dbReference>
<dbReference type="Proteomes" id="UP001430584">
    <property type="component" value="Unassembled WGS sequence"/>
</dbReference>
<dbReference type="RefSeq" id="XP_066632707.1">
    <property type="nucleotide sequence ID" value="XM_066776865.1"/>
</dbReference>
<keyword evidence="2" id="KW-1185">Reference proteome</keyword>
<dbReference type="InterPro" id="IPR022085">
    <property type="entry name" value="OpdG"/>
</dbReference>
<organism evidence="1 2">
    <name type="scientific">Diplodia seriata</name>
    <dbReference type="NCBI Taxonomy" id="420778"/>
    <lineage>
        <taxon>Eukaryota</taxon>
        <taxon>Fungi</taxon>
        <taxon>Dikarya</taxon>
        <taxon>Ascomycota</taxon>
        <taxon>Pezizomycotina</taxon>
        <taxon>Dothideomycetes</taxon>
        <taxon>Dothideomycetes incertae sedis</taxon>
        <taxon>Botryosphaeriales</taxon>
        <taxon>Botryosphaeriaceae</taxon>
        <taxon>Diplodia</taxon>
    </lineage>
</organism>
<protein>
    <submittedName>
        <fullName evidence="1">Uncharacterized protein</fullName>
    </submittedName>
</protein>